<dbReference type="PANTHER" id="PTHR43085">
    <property type="entry name" value="HEXOKINASE FAMILY MEMBER"/>
    <property type="match status" value="1"/>
</dbReference>
<reference evidence="5 6" key="1">
    <citation type="submission" date="2017-02" db="EMBL/GenBank/DDBJ databases">
        <title>Ketogulonicigenium robustum SPU B003 Genome sequencing and assembly.</title>
        <authorList>
            <person name="Li Y."/>
            <person name="Liu L."/>
            <person name="Wang C."/>
            <person name="Zhang M."/>
            <person name="Zhang T."/>
            <person name="Zhang Y."/>
        </authorList>
    </citation>
    <scope>NUCLEOTIDE SEQUENCE [LARGE SCALE GENOMIC DNA]</scope>
    <source>
        <strain evidence="5 6">SPU_B003</strain>
        <plasmid evidence="5 6">unnamed1</plasmid>
    </source>
</reference>
<evidence type="ECO:0000256" key="3">
    <source>
        <dbReference type="ARBA" id="ARBA00022777"/>
    </source>
</evidence>
<keyword evidence="6" id="KW-1185">Reference proteome</keyword>
<dbReference type="GO" id="GO:0005829">
    <property type="term" value="C:cytosol"/>
    <property type="evidence" value="ECO:0007669"/>
    <property type="project" value="TreeGrafter"/>
</dbReference>
<dbReference type="KEGG" id="kro:BVG79_p1000095"/>
<dbReference type="RefSeq" id="WP_085787480.1">
    <property type="nucleotide sequence ID" value="NZ_CP019938.1"/>
</dbReference>
<dbReference type="CDD" id="cd01166">
    <property type="entry name" value="KdgK"/>
    <property type="match status" value="1"/>
</dbReference>
<dbReference type="GO" id="GO:0019698">
    <property type="term" value="P:D-galacturonate catabolic process"/>
    <property type="evidence" value="ECO:0007669"/>
    <property type="project" value="TreeGrafter"/>
</dbReference>
<dbReference type="Proteomes" id="UP000242447">
    <property type="component" value="Plasmid unnamed1"/>
</dbReference>
<dbReference type="Gene3D" id="3.40.1190.20">
    <property type="match status" value="1"/>
</dbReference>
<accession>A0A1W6P3H7</accession>
<dbReference type="AlphaFoldDB" id="A0A1W6P3H7"/>
<dbReference type="SUPFAM" id="SSF53613">
    <property type="entry name" value="Ribokinase-like"/>
    <property type="match status" value="1"/>
</dbReference>
<protein>
    <submittedName>
        <fullName evidence="5">2-dehydro-3-deoxygluconokinase</fullName>
        <ecNumber evidence="5">2.7.1.45</ecNumber>
    </submittedName>
</protein>
<organism evidence="5 6">
    <name type="scientific">Ketogulonicigenium robustum</name>
    <dbReference type="NCBI Taxonomy" id="92947"/>
    <lineage>
        <taxon>Bacteria</taxon>
        <taxon>Pseudomonadati</taxon>
        <taxon>Pseudomonadota</taxon>
        <taxon>Alphaproteobacteria</taxon>
        <taxon>Rhodobacterales</taxon>
        <taxon>Roseobacteraceae</taxon>
        <taxon>Ketogulonicigenium</taxon>
    </lineage>
</organism>
<keyword evidence="5" id="KW-0614">Plasmid</keyword>
<comment type="similarity">
    <text evidence="1">Belongs to the carbohydrate kinase PfkB family.</text>
</comment>
<dbReference type="OrthoDB" id="9776822at2"/>
<evidence type="ECO:0000256" key="1">
    <source>
        <dbReference type="ARBA" id="ARBA00010688"/>
    </source>
</evidence>
<keyword evidence="3 5" id="KW-0418">Kinase</keyword>
<evidence type="ECO:0000313" key="6">
    <source>
        <dbReference type="Proteomes" id="UP000242447"/>
    </source>
</evidence>
<evidence type="ECO:0000313" key="5">
    <source>
        <dbReference type="EMBL" id="ARO15897.1"/>
    </source>
</evidence>
<name>A0A1W6P3H7_9RHOB</name>
<dbReference type="InterPro" id="IPR029056">
    <property type="entry name" value="Ribokinase-like"/>
</dbReference>
<dbReference type="GO" id="GO:0008673">
    <property type="term" value="F:2-dehydro-3-deoxygluconokinase activity"/>
    <property type="evidence" value="ECO:0007669"/>
    <property type="project" value="UniProtKB-EC"/>
</dbReference>
<dbReference type="Pfam" id="PF00294">
    <property type="entry name" value="PfkB"/>
    <property type="match status" value="1"/>
</dbReference>
<dbReference type="InterPro" id="IPR050306">
    <property type="entry name" value="PfkB_Carbo_kinase"/>
</dbReference>
<dbReference type="InterPro" id="IPR011611">
    <property type="entry name" value="PfkB_dom"/>
</dbReference>
<gene>
    <name evidence="5" type="primary">kdgK</name>
    <name evidence="5" type="ORF">BVG79_p1000095</name>
</gene>
<feature type="domain" description="Carbohydrate kinase PfkB" evidence="4">
    <location>
        <begin position="6"/>
        <end position="296"/>
    </location>
</feature>
<dbReference type="EMBL" id="CP019938">
    <property type="protein sequence ID" value="ARO15897.1"/>
    <property type="molecule type" value="Genomic_DNA"/>
</dbReference>
<dbReference type="GO" id="GO:0042840">
    <property type="term" value="P:D-glucuronate catabolic process"/>
    <property type="evidence" value="ECO:0007669"/>
    <property type="project" value="TreeGrafter"/>
</dbReference>
<keyword evidence="2 5" id="KW-0808">Transferase</keyword>
<dbReference type="GO" id="GO:0006974">
    <property type="term" value="P:DNA damage response"/>
    <property type="evidence" value="ECO:0007669"/>
    <property type="project" value="TreeGrafter"/>
</dbReference>
<dbReference type="EC" id="2.7.1.45" evidence="5"/>
<evidence type="ECO:0000256" key="2">
    <source>
        <dbReference type="ARBA" id="ARBA00022679"/>
    </source>
</evidence>
<sequence>MDFLCIGEPLVEFTNPADDPARFNRLAGGDTLNTAIYLARLSPAGAVGYLSRLGDDKMSDYLASIMVDEGLVDLCQREVGGRPGLSFITTDSTGERSFTYWRDQAPARRLFSDQSEIIALEQADTLFLSGITLAVLHPQGRASLLAALAARRAAGAQIVLDTNYRPRLWPNAATAAEVIGKAAGVATLVLPSLDDMSGAFGTDDPQEALALLMHLTKAEIVLTTGGGDVLYRAAGQDTARAIAIAEPRAACDTTGAGDSFNAAWLTGRKAGLSIDDAIARAAALAAEVVCYPGAIMPRAAMPFAASGTQ</sequence>
<proteinExistence type="inferred from homology"/>
<dbReference type="PANTHER" id="PTHR43085:SF15">
    <property type="entry name" value="2-DEHYDRO-3-DEOXYGLUCONOKINASE"/>
    <property type="match status" value="1"/>
</dbReference>
<geneLocation type="plasmid" evidence="5">
    <name>unnamed1</name>
</geneLocation>
<evidence type="ECO:0000259" key="4">
    <source>
        <dbReference type="Pfam" id="PF00294"/>
    </source>
</evidence>